<reference evidence="6 7" key="2">
    <citation type="submission" date="2018-06" db="EMBL/GenBank/DDBJ databases">
        <title>Metagenomic assembly of (sub)arctic Cyanobacteria and their associated microbiome from non-axenic cultures.</title>
        <authorList>
            <person name="Baurain D."/>
        </authorList>
    </citation>
    <scope>NUCLEOTIDE SEQUENCE [LARGE SCALE GENOMIC DNA]</scope>
    <source>
        <strain evidence="6">ULC027bin1</strain>
    </source>
</reference>
<comment type="similarity">
    <text evidence="3 4">Belongs to the RlpA family.</text>
</comment>
<dbReference type="EMBL" id="QBMP01000053">
    <property type="protein sequence ID" value="PZO57318.1"/>
    <property type="molecule type" value="Genomic_DNA"/>
</dbReference>
<dbReference type="InterPro" id="IPR036908">
    <property type="entry name" value="RlpA-like_sf"/>
</dbReference>
<keyword evidence="1 3" id="KW-0456">Lyase</keyword>
<evidence type="ECO:0000256" key="3">
    <source>
        <dbReference type="HAMAP-Rule" id="MF_02071"/>
    </source>
</evidence>
<evidence type="ECO:0000256" key="2">
    <source>
        <dbReference type="ARBA" id="ARBA00023316"/>
    </source>
</evidence>
<evidence type="ECO:0000313" key="7">
    <source>
        <dbReference type="Proteomes" id="UP000249794"/>
    </source>
</evidence>
<dbReference type="HAMAP" id="MF_02071">
    <property type="entry name" value="RlpA"/>
    <property type="match status" value="1"/>
</dbReference>
<dbReference type="SUPFAM" id="SSF50685">
    <property type="entry name" value="Barwin-like endoglucanases"/>
    <property type="match status" value="1"/>
</dbReference>
<dbReference type="NCBIfam" id="TIGR00413">
    <property type="entry name" value="rlpA"/>
    <property type="match status" value="1"/>
</dbReference>
<sequence>MDVPSLPPSSQEVQNNVPSVVADAGALSAAPLPAITPAITSAITAIEPISADAWRKGVGFWGIENLSVPARWLASSHLMHSFGFVGQAFRAAQVGSVLGLAQPSSTVPLHWANSQDWKSWGTQADIQVALVSVSNQQAKAENAPWATPLIEQCLPAAQRHLKSGARRYRLSLKHKTLGYVADKDRAFSLAQQIQRLIRQADFEADAIAPTHSPSHSLTHFTTDSDNFQVAAGDQPLFSIDEAMAKDVGYSKEWAAVAWANNLRIALDTEPLSVGDAQMTLQDLQPSAIELSGKASWYGPYFHGRPTANGETYDQNELSVAHKSLPFGTQLKVRNLTNNKTVVVRVNDRGPYVGDRSLDLSKAAAECLGSDQTGVIPYEAVILQETARR</sequence>
<evidence type="ECO:0000256" key="1">
    <source>
        <dbReference type="ARBA" id="ARBA00023239"/>
    </source>
</evidence>
<proteinExistence type="inferred from homology"/>
<dbReference type="GO" id="GO:0071555">
    <property type="term" value="P:cell wall organization"/>
    <property type="evidence" value="ECO:0007669"/>
    <property type="project" value="UniProtKB-KW"/>
</dbReference>
<dbReference type="PANTHER" id="PTHR34183">
    <property type="entry name" value="ENDOLYTIC PEPTIDOGLYCAN TRANSGLYCOSYLASE RLPA"/>
    <property type="match status" value="1"/>
</dbReference>
<dbReference type="InterPro" id="IPR009009">
    <property type="entry name" value="RlpA-like_DPBB"/>
</dbReference>
<feature type="domain" description="RlpA-like protein double-psi beta-barrel" evidence="5">
    <location>
        <begin position="291"/>
        <end position="376"/>
    </location>
</feature>
<evidence type="ECO:0000313" key="6">
    <source>
        <dbReference type="EMBL" id="PZO57318.1"/>
    </source>
</evidence>
<dbReference type="PANTHER" id="PTHR34183:SF1">
    <property type="entry name" value="ENDOLYTIC PEPTIDOGLYCAN TRANSGLYCOSYLASE RLPA"/>
    <property type="match status" value="1"/>
</dbReference>
<organism evidence="6 7">
    <name type="scientific">Phormidesmis priestleyi</name>
    <dbReference type="NCBI Taxonomy" id="268141"/>
    <lineage>
        <taxon>Bacteria</taxon>
        <taxon>Bacillati</taxon>
        <taxon>Cyanobacteriota</taxon>
        <taxon>Cyanophyceae</taxon>
        <taxon>Leptolyngbyales</taxon>
        <taxon>Leptolyngbyaceae</taxon>
        <taxon>Phormidesmis</taxon>
    </lineage>
</organism>
<evidence type="ECO:0000259" key="5">
    <source>
        <dbReference type="Pfam" id="PF03330"/>
    </source>
</evidence>
<dbReference type="GO" id="GO:0008932">
    <property type="term" value="F:lytic endotransglycosylase activity"/>
    <property type="evidence" value="ECO:0007669"/>
    <property type="project" value="UniProtKB-UniRule"/>
</dbReference>
<protein>
    <recommendedName>
        <fullName evidence="3">Probable endolytic peptidoglycan transglycosylase RlpA</fullName>
        <ecNumber evidence="3">4.2.2.-</ecNumber>
    </recommendedName>
</protein>
<dbReference type="GO" id="GO:0000270">
    <property type="term" value="P:peptidoglycan metabolic process"/>
    <property type="evidence" value="ECO:0007669"/>
    <property type="project" value="UniProtKB-UniRule"/>
</dbReference>
<dbReference type="Proteomes" id="UP000249794">
    <property type="component" value="Unassembled WGS sequence"/>
</dbReference>
<dbReference type="Pfam" id="PF03330">
    <property type="entry name" value="DPBB_1"/>
    <property type="match status" value="1"/>
</dbReference>
<evidence type="ECO:0000256" key="4">
    <source>
        <dbReference type="RuleBase" id="RU003495"/>
    </source>
</evidence>
<dbReference type="InterPro" id="IPR034718">
    <property type="entry name" value="RlpA"/>
</dbReference>
<dbReference type="CDD" id="cd22268">
    <property type="entry name" value="DPBB_RlpA-like"/>
    <property type="match status" value="1"/>
</dbReference>
<dbReference type="AlphaFoldDB" id="A0A2W4ZR34"/>
<dbReference type="EC" id="4.2.2.-" evidence="3"/>
<name>A0A2W4ZR34_9CYAN</name>
<dbReference type="Gene3D" id="2.40.40.10">
    <property type="entry name" value="RlpA-like domain"/>
    <property type="match status" value="1"/>
</dbReference>
<dbReference type="InterPro" id="IPR012997">
    <property type="entry name" value="RplA"/>
</dbReference>
<keyword evidence="2 3" id="KW-0961">Cell wall biogenesis/degradation</keyword>
<comment type="caution">
    <text evidence="6">The sequence shown here is derived from an EMBL/GenBank/DDBJ whole genome shotgun (WGS) entry which is preliminary data.</text>
</comment>
<comment type="function">
    <text evidence="3">Lytic transglycosylase with a strong preference for naked glycan strands that lack stem peptides.</text>
</comment>
<reference evidence="7" key="1">
    <citation type="submission" date="2018-04" db="EMBL/GenBank/DDBJ databases">
        <authorList>
            <person name="Cornet L."/>
        </authorList>
    </citation>
    <scope>NUCLEOTIDE SEQUENCE [LARGE SCALE GENOMIC DNA]</scope>
</reference>
<gene>
    <name evidence="3" type="primary">rlpA</name>
    <name evidence="6" type="ORF">DCF15_07250</name>
</gene>
<accession>A0A2W4ZR34</accession>